<protein>
    <recommendedName>
        <fullName evidence="5">BA14K family protein</fullName>
    </recommendedName>
</protein>
<feature type="signal peptide" evidence="2">
    <location>
        <begin position="1"/>
        <end position="27"/>
    </location>
</feature>
<dbReference type="AlphaFoldDB" id="A0A849I885"/>
<sequence length="108" mass="11562">MFASKPVLLLAAGMIGAAALGSGDALAQRGRGGDNFGDTYINDAQKNPRFIEPGAENDPARYRIGAPYEGWVDRQMAARGYYDPGSGYAPAPRRGRVYVHPNAGYQGR</sequence>
<comment type="caution">
    <text evidence="3">The sequence shown here is derived from an EMBL/GenBank/DDBJ whole genome shotgun (WGS) entry which is preliminary data.</text>
</comment>
<name>A0A849I885_9HYPH</name>
<keyword evidence="2" id="KW-0732">Signal</keyword>
<keyword evidence="4" id="KW-1185">Reference proteome</keyword>
<evidence type="ECO:0008006" key="5">
    <source>
        <dbReference type="Google" id="ProtNLM"/>
    </source>
</evidence>
<feature type="region of interest" description="Disordered" evidence="1">
    <location>
        <begin position="86"/>
        <end position="108"/>
    </location>
</feature>
<dbReference type="RefSeq" id="WP_171219428.1">
    <property type="nucleotide sequence ID" value="NZ_JABEPP010000004.1"/>
</dbReference>
<evidence type="ECO:0000313" key="3">
    <source>
        <dbReference type="EMBL" id="NNM73994.1"/>
    </source>
</evidence>
<dbReference type="Proteomes" id="UP000564885">
    <property type="component" value="Unassembled WGS sequence"/>
</dbReference>
<accession>A0A849I885</accession>
<reference evidence="3 4" key="1">
    <citation type="submission" date="2020-04" db="EMBL/GenBank/DDBJ databases">
        <title>Enterovirga sp. isolate from soil.</title>
        <authorList>
            <person name="Chea S."/>
            <person name="Kim D.-U."/>
        </authorList>
    </citation>
    <scope>NUCLEOTIDE SEQUENCE [LARGE SCALE GENOMIC DNA]</scope>
    <source>
        <strain evidence="3 4">DB1703</strain>
    </source>
</reference>
<evidence type="ECO:0000313" key="4">
    <source>
        <dbReference type="Proteomes" id="UP000564885"/>
    </source>
</evidence>
<organism evidence="3 4">
    <name type="scientific">Enterovirga aerilata</name>
    <dbReference type="NCBI Taxonomy" id="2730920"/>
    <lineage>
        <taxon>Bacteria</taxon>
        <taxon>Pseudomonadati</taxon>
        <taxon>Pseudomonadota</taxon>
        <taxon>Alphaproteobacteria</taxon>
        <taxon>Hyphomicrobiales</taxon>
        <taxon>Methylobacteriaceae</taxon>
        <taxon>Enterovirga</taxon>
    </lineage>
</organism>
<evidence type="ECO:0000256" key="1">
    <source>
        <dbReference type="SAM" id="MobiDB-lite"/>
    </source>
</evidence>
<evidence type="ECO:0000256" key="2">
    <source>
        <dbReference type="SAM" id="SignalP"/>
    </source>
</evidence>
<dbReference type="EMBL" id="JABEPP010000004">
    <property type="protein sequence ID" value="NNM73994.1"/>
    <property type="molecule type" value="Genomic_DNA"/>
</dbReference>
<gene>
    <name evidence="3" type="ORF">HJG44_16550</name>
</gene>
<proteinExistence type="predicted"/>
<feature type="chain" id="PRO_5032663278" description="BA14K family protein" evidence="2">
    <location>
        <begin position="28"/>
        <end position="108"/>
    </location>
</feature>